<accession>A0A386PTG5</accession>
<evidence type="ECO:0000313" key="4">
    <source>
        <dbReference type="Proteomes" id="UP000267208"/>
    </source>
</evidence>
<proteinExistence type="predicted"/>
<dbReference type="OrthoDB" id="2266045at2"/>
<feature type="coiled-coil region" evidence="1">
    <location>
        <begin position="241"/>
        <end position="297"/>
    </location>
</feature>
<sequence length="353" mass="39197">MRKEIAMESNVNTDMSSTDVQPDIGVKYRVPSVGAEYRTLDTDLPMEQPLIFYLDGSKAFYLPHEDTSDESTHNMPQSVLDTLTNKRIFQMITIRQGQSGMLHVPITFKNIDGNVPMDNYLIRFEGRDADGNIILDDEGFNPTQANLGFIDWTPSAVIAQSAGYYKNAHFVIENTDRTKILTTLDFSIKVIANDVAMPVVQEFYASEYVRLLAHIKEMETSADHQINYLLNAYAAIIASELKQVDETMQQALTKLDQELKEGIGNVDTFVSQSKQKLDSLNGDIDTAQTRMDGLEKQISDDGLVTKDGLNTAVQLGINTGKIIVNVDDVILDKDISSKVDLLTGIIEGSSDQA</sequence>
<dbReference type="KEGG" id="lzh:D1B17_07010"/>
<organism evidence="3 4">
    <name type="scientific">Companilactobacillus zhachilii</name>
    <dbReference type="NCBI Taxonomy" id="2304606"/>
    <lineage>
        <taxon>Bacteria</taxon>
        <taxon>Bacillati</taxon>
        <taxon>Bacillota</taxon>
        <taxon>Bacilli</taxon>
        <taxon>Lactobacillales</taxon>
        <taxon>Lactobacillaceae</taxon>
        <taxon>Companilactobacillus</taxon>
    </lineage>
</organism>
<dbReference type="Pfam" id="PF10651">
    <property type="entry name" value="BppU_N"/>
    <property type="match status" value="1"/>
</dbReference>
<dbReference type="InterPro" id="IPR018913">
    <property type="entry name" value="BppU_N"/>
</dbReference>
<evidence type="ECO:0000313" key="3">
    <source>
        <dbReference type="EMBL" id="AYE38398.1"/>
    </source>
</evidence>
<dbReference type="Gene3D" id="2.60.40.3350">
    <property type="match status" value="1"/>
</dbReference>
<dbReference type="Proteomes" id="UP000267208">
    <property type="component" value="Chromosome"/>
</dbReference>
<keyword evidence="4" id="KW-1185">Reference proteome</keyword>
<dbReference type="EMBL" id="CP031933">
    <property type="protein sequence ID" value="AYE38398.1"/>
    <property type="molecule type" value="Genomic_DNA"/>
</dbReference>
<dbReference type="SUPFAM" id="SSF58100">
    <property type="entry name" value="Bacterial hemolysins"/>
    <property type="match status" value="1"/>
</dbReference>
<gene>
    <name evidence="3" type="ORF">D1B17_07010</name>
</gene>
<evidence type="ECO:0000259" key="2">
    <source>
        <dbReference type="Pfam" id="PF10651"/>
    </source>
</evidence>
<reference evidence="4" key="1">
    <citation type="submission" date="2018-08" db="EMBL/GenBank/DDBJ databases">
        <title>Genome of Lactobacillus sp. HBUAS52074.</title>
        <authorList>
            <person name="Guo Z."/>
            <person name="Zhang Z.D."/>
        </authorList>
    </citation>
    <scope>NUCLEOTIDE SEQUENCE [LARGE SCALE GENOMIC DNA]</scope>
    <source>
        <strain evidence="4">HBUAS52074</strain>
    </source>
</reference>
<evidence type="ECO:0000256" key="1">
    <source>
        <dbReference type="SAM" id="Coils"/>
    </source>
</evidence>
<dbReference type="AlphaFoldDB" id="A0A386PTG5"/>
<feature type="domain" description="BppU N-terminal" evidence="2">
    <location>
        <begin position="85"/>
        <end position="217"/>
    </location>
</feature>
<keyword evidence="1" id="KW-0175">Coiled coil</keyword>
<protein>
    <submittedName>
        <fullName evidence="3">DUF2479 domain-containing protein</fullName>
    </submittedName>
</protein>
<name>A0A386PTG5_9LACO</name>